<dbReference type="RefSeq" id="WP_258212572.1">
    <property type="nucleotide sequence ID" value="NZ_JANQBD010000004.1"/>
</dbReference>
<name>A0ABT1YCQ8_9BACL</name>
<accession>A0ABT1YCQ8</accession>
<comment type="caution">
    <text evidence="1">The sequence shown here is derived from an EMBL/GenBank/DDBJ whole genome shotgun (WGS) entry which is preliminary data.</text>
</comment>
<dbReference type="EMBL" id="JANQBD010000004">
    <property type="protein sequence ID" value="MCR8630968.1"/>
    <property type="molecule type" value="Genomic_DNA"/>
</dbReference>
<sequence>MGSDWPMYRTQERCSLYNNRIFCKVNKSYRQDRYAQRQLTAWRLYNRGTE</sequence>
<keyword evidence="2" id="KW-1185">Reference proteome</keyword>
<proteinExistence type="predicted"/>
<gene>
    <name evidence="1" type="ORF">NV381_07110</name>
</gene>
<protein>
    <submittedName>
        <fullName evidence="1">Uncharacterized protein</fullName>
    </submittedName>
</protein>
<dbReference type="Proteomes" id="UP001300012">
    <property type="component" value="Unassembled WGS sequence"/>
</dbReference>
<evidence type="ECO:0000313" key="2">
    <source>
        <dbReference type="Proteomes" id="UP001300012"/>
    </source>
</evidence>
<reference evidence="1 2" key="1">
    <citation type="submission" date="2022-08" db="EMBL/GenBank/DDBJ databases">
        <title>Paenibacillus endoradicis sp. nov., Paenibacillus radicibacter sp. nov and Paenibacillus pararadicis sp. nov., three cold-adapted plant growth-promoting bacteria isolated from root of Larix gmelinii in Great Khingan.</title>
        <authorList>
            <person name="Xue H."/>
        </authorList>
    </citation>
    <scope>NUCLEOTIDE SEQUENCE [LARGE SCALE GENOMIC DNA]</scope>
    <source>
        <strain evidence="1 2">N5-1-1-5</strain>
    </source>
</reference>
<evidence type="ECO:0000313" key="1">
    <source>
        <dbReference type="EMBL" id="MCR8630968.1"/>
    </source>
</evidence>
<organism evidence="1 2">
    <name type="scientific">Paenibacillus radicis</name>
    <name type="common">ex Xue et al. 2023</name>
    <dbReference type="NCBI Taxonomy" id="2972489"/>
    <lineage>
        <taxon>Bacteria</taxon>
        <taxon>Bacillati</taxon>
        <taxon>Bacillota</taxon>
        <taxon>Bacilli</taxon>
        <taxon>Bacillales</taxon>
        <taxon>Paenibacillaceae</taxon>
        <taxon>Paenibacillus</taxon>
    </lineage>
</organism>